<dbReference type="InterPro" id="IPR002937">
    <property type="entry name" value="Amino_oxidase"/>
</dbReference>
<dbReference type="SUPFAM" id="SSF51905">
    <property type="entry name" value="FAD/NAD(P)-binding domain"/>
    <property type="match status" value="1"/>
</dbReference>
<sequence length="330" mass="35283">MRSLGNSTFSDRRLVTLLDRYATYTGSDPRKAPAVLATVPYIEQTFGAWHLGGGVSTLAAALVQRCIDLGVELRANTSVTSISTVGNQITGVRTSDGDLFPANIVVANADAGQVYGSLLDSPAAQKINNEVAKSTPSLAGFVLLLAVNGRTPGLQHHNVWFTENYDAEFDSIFGRKAVPVNDPTIYVCLPADPLMRPDNDHESWFVLVNAPRHGDGSNCTINWDEPGLAEHYADRVLAVLARRGMDVRPRIRWREIRTPADLERGVRAPGGAIYGTSSNGARAAFTRPANESPINGLYLVGGSSHPGGGLPLVGMSAEIVANLINSAKPR</sequence>
<reference evidence="2" key="1">
    <citation type="submission" date="2020-05" db="EMBL/GenBank/DDBJ databases">
        <authorList>
            <person name="Chiriac C."/>
            <person name="Salcher M."/>
            <person name="Ghai R."/>
            <person name="Kavagutti S V."/>
        </authorList>
    </citation>
    <scope>NUCLEOTIDE SEQUENCE</scope>
</reference>
<organism evidence="2">
    <name type="scientific">freshwater metagenome</name>
    <dbReference type="NCBI Taxonomy" id="449393"/>
    <lineage>
        <taxon>unclassified sequences</taxon>
        <taxon>metagenomes</taxon>
        <taxon>ecological metagenomes</taxon>
    </lineage>
</organism>
<proteinExistence type="predicted"/>
<dbReference type="GO" id="GO:0016491">
    <property type="term" value="F:oxidoreductase activity"/>
    <property type="evidence" value="ECO:0007669"/>
    <property type="project" value="InterPro"/>
</dbReference>
<dbReference type="PANTHER" id="PTHR43734:SF1">
    <property type="entry name" value="PHYTOENE DESATURASE"/>
    <property type="match status" value="1"/>
</dbReference>
<dbReference type="EMBL" id="CAFBPA010000123">
    <property type="protein sequence ID" value="CAB5007317.1"/>
    <property type="molecule type" value="Genomic_DNA"/>
</dbReference>
<gene>
    <name evidence="2" type="ORF">UFOPK4043_00885</name>
</gene>
<dbReference type="Pfam" id="PF01593">
    <property type="entry name" value="Amino_oxidase"/>
    <property type="match status" value="1"/>
</dbReference>
<dbReference type="InterPro" id="IPR036188">
    <property type="entry name" value="FAD/NAD-bd_sf"/>
</dbReference>
<protein>
    <submittedName>
        <fullName evidence="2">Unannotated protein</fullName>
    </submittedName>
</protein>
<accession>A0A6J7PPH6</accession>
<dbReference type="Gene3D" id="3.50.50.60">
    <property type="entry name" value="FAD/NAD(P)-binding domain"/>
    <property type="match status" value="1"/>
</dbReference>
<evidence type="ECO:0000259" key="1">
    <source>
        <dbReference type="Pfam" id="PF01593"/>
    </source>
</evidence>
<dbReference type="PANTHER" id="PTHR43734">
    <property type="entry name" value="PHYTOENE DESATURASE"/>
    <property type="match status" value="1"/>
</dbReference>
<evidence type="ECO:0000313" key="2">
    <source>
        <dbReference type="EMBL" id="CAB5007317.1"/>
    </source>
</evidence>
<dbReference type="AlphaFoldDB" id="A0A6J7PPH6"/>
<feature type="domain" description="Amine oxidase" evidence="1">
    <location>
        <begin position="47"/>
        <end position="128"/>
    </location>
</feature>
<name>A0A6J7PPH6_9ZZZZ</name>